<evidence type="ECO:0000256" key="6">
    <source>
        <dbReference type="ARBA" id="ARBA00022833"/>
    </source>
</evidence>
<keyword evidence="11" id="KW-1185">Reference proteome</keyword>
<accession>A0AAN8ZX86</accession>
<dbReference type="InterPro" id="IPR001510">
    <property type="entry name" value="Znf_PARP"/>
</dbReference>
<dbReference type="SUPFAM" id="SSF57716">
    <property type="entry name" value="Glucocorticoid receptor-like (DNA-binding domain)"/>
    <property type="match status" value="1"/>
</dbReference>
<comment type="caution">
    <text evidence="10">The sequence shown here is derived from an EMBL/GenBank/DDBJ whole genome shotgun (WGS) entry which is preliminary data.</text>
</comment>
<gene>
    <name evidence="10" type="primary">LIG3_1</name>
    <name evidence="10" type="ORF">SK128_008959</name>
</gene>
<evidence type="ECO:0000313" key="11">
    <source>
        <dbReference type="Proteomes" id="UP001381693"/>
    </source>
</evidence>
<feature type="domain" description="PARP-type" evidence="9">
    <location>
        <begin position="6"/>
        <end position="99"/>
    </location>
</feature>
<evidence type="ECO:0000256" key="4">
    <source>
        <dbReference type="ARBA" id="ARBA00022723"/>
    </source>
</evidence>
<dbReference type="Gene3D" id="3.30.1740.10">
    <property type="entry name" value="Zinc finger, PARP-type"/>
    <property type="match status" value="1"/>
</dbReference>
<comment type="similarity">
    <text evidence="2">Belongs to the ATP-dependent DNA ligase family.</text>
</comment>
<evidence type="ECO:0000256" key="7">
    <source>
        <dbReference type="ARBA" id="ARBA00023242"/>
    </source>
</evidence>
<dbReference type="GO" id="GO:0003677">
    <property type="term" value="F:DNA binding"/>
    <property type="evidence" value="ECO:0007669"/>
    <property type="project" value="InterPro"/>
</dbReference>
<sequence length="149" mass="16968">MSSFPFCAEYDKRGAAKCKRCKDKLEKGQLRIGKIVPNPFSESGGDMKAWHHVDCLFETFKRARATTKKLEDPIDDLEGWEDLEVEDKNKIQDLISDLQNNITEKVTPKKQTPKKTTTSPKKTPQSQTKHFQAGGQASNQRHMQCQANM</sequence>
<keyword evidence="3 10" id="KW-0436">Ligase</keyword>
<dbReference type="Proteomes" id="UP001381693">
    <property type="component" value="Unassembled WGS sequence"/>
</dbReference>
<dbReference type="Pfam" id="PF00645">
    <property type="entry name" value="zf-PARP"/>
    <property type="match status" value="1"/>
</dbReference>
<evidence type="ECO:0000256" key="2">
    <source>
        <dbReference type="ARBA" id="ARBA00007572"/>
    </source>
</evidence>
<keyword evidence="6" id="KW-0862">Zinc</keyword>
<dbReference type="InterPro" id="IPR050191">
    <property type="entry name" value="ATP-dep_DNA_ligase"/>
</dbReference>
<feature type="region of interest" description="Disordered" evidence="8">
    <location>
        <begin position="102"/>
        <end position="149"/>
    </location>
</feature>
<dbReference type="SMART" id="SM01336">
    <property type="entry name" value="zf-PARP"/>
    <property type="match status" value="1"/>
</dbReference>
<dbReference type="GO" id="GO:0003910">
    <property type="term" value="F:DNA ligase (ATP) activity"/>
    <property type="evidence" value="ECO:0007669"/>
    <property type="project" value="UniProtKB-EC"/>
</dbReference>
<evidence type="ECO:0000256" key="8">
    <source>
        <dbReference type="SAM" id="MobiDB-lite"/>
    </source>
</evidence>
<comment type="subcellular location">
    <subcellularLocation>
        <location evidence="1">Nucleus</location>
    </subcellularLocation>
</comment>
<dbReference type="GO" id="GO:0006273">
    <property type="term" value="P:lagging strand elongation"/>
    <property type="evidence" value="ECO:0007669"/>
    <property type="project" value="TreeGrafter"/>
</dbReference>
<dbReference type="PROSITE" id="PS50064">
    <property type="entry name" value="ZF_PARP_2"/>
    <property type="match status" value="1"/>
</dbReference>
<dbReference type="EC" id="6.5.1.1" evidence="10"/>
<dbReference type="EMBL" id="JAXCGZ010013666">
    <property type="protein sequence ID" value="KAK7072126.1"/>
    <property type="molecule type" value="Genomic_DNA"/>
</dbReference>
<keyword evidence="7" id="KW-0539">Nucleus</keyword>
<feature type="compositionally biased region" description="Polar residues" evidence="8">
    <location>
        <begin position="135"/>
        <end position="149"/>
    </location>
</feature>
<name>A0AAN8ZX86_HALRR</name>
<dbReference type="GO" id="GO:0070421">
    <property type="term" value="C:DNA ligase III-XRCC1 complex"/>
    <property type="evidence" value="ECO:0007669"/>
    <property type="project" value="TreeGrafter"/>
</dbReference>
<evidence type="ECO:0000256" key="3">
    <source>
        <dbReference type="ARBA" id="ARBA00022598"/>
    </source>
</evidence>
<reference evidence="10 11" key="1">
    <citation type="submission" date="2023-11" db="EMBL/GenBank/DDBJ databases">
        <title>Halocaridina rubra genome assembly.</title>
        <authorList>
            <person name="Smith C."/>
        </authorList>
    </citation>
    <scope>NUCLEOTIDE SEQUENCE [LARGE SCALE GENOMIC DNA]</scope>
    <source>
        <strain evidence="10">EP-1</strain>
        <tissue evidence="10">Whole</tissue>
    </source>
</reference>
<evidence type="ECO:0000313" key="10">
    <source>
        <dbReference type="EMBL" id="KAK7072126.1"/>
    </source>
</evidence>
<evidence type="ECO:0000256" key="1">
    <source>
        <dbReference type="ARBA" id="ARBA00004123"/>
    </source>
</evidence>
<keyword evidence="5" id="KW-0863">Zinc-finger</keyword>
<evidence type="ECO:0000259" key="9">
    <source>
        <dbReference type="PROSITE" id="PS50064"/>
    </source>
</evidence>
<dbReference type="PANTHER" id="PTHR45674">
    <property type="entry name" value="DNA LIGASE 1/3 FAMILY MEMBER"/>
    <property type="match status" value="1"/>
</dbReference>
<proteinExistence type="inferred from homology"/>
<keyword evidence="4" id="KW-0479">Metal-binding</keyword>
<dbReference type="GO" id="GO:0008270">
    <property type="term" value="F:zinc ion binding"/>
    <property type="evidence" value="ECO:0007669"/>
    <property type="project" value="UniProtKB-KW"/>
</dbReference>
<feature type="non-terminal residue" evidence="10">
    <location>
        <position position="149"/>
    </location>
</feature>
<dbReference type="PANTHER" id="PTHR45674:SF9">
    <property type="entry name" value="DNA LIGASE 3"/>
    <property type="match status" value="1"/>
</dbReference>
<evidence type="ECO:0000256" key="5">
    <source>
        <dbReference type="ARBA" id="ARBA00022771"/>
    </source>
</evidence>
<protein>
    <submittedName>
        <fullName evidence="10">DNA ligase 3</fullName>
        <ecNumber evidence="10">6.5.1.1</ecNumber>
    </submittedName>
</protein>
<dbReference type="AlphaFoldDB" id="A0AAN8ZX86"/>
<dbReference type="GO" id="GO:0006302">
    <property type="term" value="P:double-strand break repair"/>
    <property type="evidence" value="ECO:0007669"/>
    <property type="project" value="TreeGrafter"/>
</dbReference>
<feature type="compositionally biased region" description="Low complexity" evidence="8">
    <location>
        <begin position="114"/>
        <end position="129"/>
    </location>
</feature>
<dbReference type="InterPro" id="IPR036957">
    <property type="entry name" value="Znf_PARP_sf"/>
</dbReference>
<organism evidence="10 11">
    <name type="scientific">Halocaridina rubra</name>
    <name type="common">Hawaiian red shrimp</name>
    <dbReference type="NCBI Taxonomy" id="373956"/>
    <lineage>
        <taxon>Eukaryota</taxon>
        <taxon>Metazoa</taxon>
        <taxon>Ecdysozoa</taxon>
        <taxon>Arthropoda</taxon>
        <taxon>Crustacea</taxon>
        <taxon>Multicrustacea</taxon>
        <taxon>Malacostraca</taxon>
        <taxon>Eumalacostraca</taxon>
        <taxon>Eucarida</taxon>
        <taxon>Decapoda</taxon>
        <taxon>Pleocyemata</taxon>
        <taxon>Caridea</taxon>
        <taxon>Atyoidea</taxon>
        <taxon>Atyidae</taxon>
        <taxon>Halocaridina</taxon>
    </lineage>
</organism>